<dbReference type="Proteomes" id="UP000078550">
    <property type="component" value="Unassembled WGS sequence"/>
</dbReference>
<sequence>MNKLRLYCHLENGKGGCLYGIEGKLLSQRSYYHAKGGNQPYLSKRTSEKGNYQISAQKEHSFYAKGISKKDESAFRLKSDIVNLINRVKAPGRGDNLDGSCSAGHSDRSSGKDEGGLSLFSNVMLRLRQNEEKLFHLKEKYVIGFLWSFSKVIKFVEKDKILSREGNSHMKYHFFHFASLIIKKNYAQFRKINHIDAKQFIFSVLSVKVGDDDVRKVGDSGFWDARLFVKHLRGGETNGKTLKYDYTSAKSGIGSVRRADTNRFGGDVQGKVTEGEAIIPFGVYHPPFKSLLTHVYTDIAEQLNVIPLDTKTTINFLELSNKNMSNDMKEKTRSILLGKFETAENDIRDFSIFELCRFVNIIVNGNIRKTGNTILPVIIQTLLHEQVYMKNDTAYDFNEVLRNSYPFYSINKTKCTRIKGKQRNCYMWLYSGSRRDIASLVRDFSRMNIQNYHLYHMLIKCFFFKMRYKENDSFFDIHQIEKGNNSDAHKNCGNVIKTESVYAKPPINREVNTVDNHGKGLLLIDTHLIKVKREEHHKLEKKKRDLSEKQNKVSISQTICSPRSLNGGIKNGKDFPSSRYSQEEEKCNKWTEQYIHTFEMSDVRNCVDILIGLGNINYYYDSFVQFFIKNIVQKEPSFFFYNSTNVPNVVLAVRNLLLLGYNNLPTIQKLLKHIIKNHDVIEVKQLIMIFYSIYHYIVKRHQREGVKYFGNCSPLFSVFGSTPTAVHPLDGEPRENISGDEKNITMLHTIRNNLFEQLHQLEHIIFLRREEIDSMQGLVNFYFSLANSINTLSIEKYNFFYKKLWSIIRKRGKEQIQIETIVQTFMLHYKNNVVHKRLMLYLLNLLGYPLPVDFRNLCTLAFISYHFNIINKSFFLFCSKEIFREIKLVEEGWRDFGQRTDFSPITKGEEKERRGTHTHCSLAEPSLNLYGTSFNDSQNDVSQFSYVNHPLGNERGEINQPNSIFESYIVYDIYNNGEGNSKSEDFGKGDIFNKVIKCVWSLVLSSCFLESSLSTFFKICILLKKMFKNNMCVREDEYNMVYQISLGLNLYYKKNNHLFKKIKLSSNMPISFYIPYCIVKESVKRHGKEKQKKVHISSFQYKISDFFNMKRITYKSEYSLKRDVIVDFLVFKNDKPYLVVEIDGIYHYNVSNDVENGETTYNSMLLVKNGRTVFRDNVLQILYHLNFVSVPWFFFLQPRAFKQFEKLLRGNVT</sequence>
<dbReference type="EMBL" id="FLRE01000015">
    <property type="protein sequence ID" value="SBT31350.1"/>
    <property type="molecule type" value="Genomic_DNA"/>
</dbReference>
<name>A0A1A8YII4_PLAOA</name>
<protein>
    <recommendedName>
        <fullName evidence="5">RAP domain-containing protein</fullName>
    </recommendedName>
</protein>
<dbReference type="EMBL" id="FLRD01000008">
    <property type="protein sequence ID" value="SBT30727.1"/>
    <property type="molecule type" value="Genomic_DNA"/>
</dbReference>
<evidence type="ECO:0000313" key="1">
    <source>
        <dbReference type="EMBL" id="SBT30727.1"/>
    </source>
</evidence>
<organism evidence="2 3">
    <name type="scientific">Plasmodium ovale wallikeri</name>
    <dbReference type="NCBI Taxonomy" id="864142"/>
    <lineage>
        <taxon>Eukaryota</taxon>
        <taxon>Sar</taxon>
        <taxon>Alveolata</taxon>
        <taxon>Apicomplexa</taxon>
        <taxon>Aconoidasida</taxon>
        <taxon>Haemosporida</taxon>
        <taxon>Plasmodiidae</taxon>
        <taxon>Plasmodium</taxon>
        <taxon>Plasmodium (Plasmodium)</taxon>
    </lineage>
</organism>
<reference evidence="2" key="2">
    <citation type="submission" date="2016-05" db="EMBL/GenBank/DDBJ databases">
        <authorList>
            <person name="Lavstsen T."/>
            <person name="Jespersen J.S."/>
        </authorList>
    </citation>
    <scope>NUCLEOTIDE SEQUENCE [LARGE SCALE GENOMIC DNA]</scope>
</reference>
<proteinExistence type="predicted"/>
<evidence type="ECO:0000313" key="2">
    <source>
        <dbReference type="EMBL" id="SBT31350.1"/>
    </source>
</evidence>
<reference evidence="3 4" key="1">
    <citation type="submission" date="2016-05" db="EMBL/GenBank/DDBJ databases">
        <authorList>
            <person name="Naeem Raeece"/>
        </authorList>
    </citation>
    <scope>NUCLEOTIDE SEQUENCE [LARGE SCALE GENOMIC DNA]</scope>
</reference>
<gene>
    <name evidence="1" type="ORF">POVWA1_003560</name>
    <name evidence="2" type="ORF">POVWA2_003710</name>
</gene>
<evidence type="ECO:0008006" key="5">
    <source>
        <dbReference type="Google" id="ProtNLM"/>
    </source>
</evidence>
<dbReference type="AlphaFoldDB" id="A0A1A8YII4"/>
<accession>A0A1A8YII4</accession>
<evidence type="ECO:0000313" key="3">
    <source>
        <dbReference type="Proteomes" id="UP000078550"/>
    </source>
</evidence>
<keyword evidence="4" id="KW-1185">Reference proteome</keyword>
<dbReference type="Proteomes" id="UP000078555">
    <property type="component" value="Unassembled WGS sequence"/>
</dbReference>
<evidence type="ECO:0000313" key="4">
    <source>
        <dbReference type="Proteomes" id="UP000078555"/>
    </source>
</evidence>